<dbReference type="AlphaFoldDB" id="A0A7W9TLJ2"/>
<dbReference type="Pfam" id="PF20126">
    <property type="entry name" value="TumE"/>
    <property type="match status" value="1"/>
</dbReference>
<protein>
    <submittedName>
        <fullName evidence="1">Uncharacterized protein</fullName>
    </submittedName>
</protein>
<accession>A0A7W9TLJ2</accession>
<gene>
    <name evidence="1" type="ORF">HNR28_000371</name>
</gene>
<proteinExistence type="predicted"/>
<reference evidence="1 2" key="1">
    <citation type="submission" date="2020-08" db="EMBL/GenBank/DDBJ databases">
        <title>Genomic Encyclopedia of Type Strains, Phase IV (KMG-IV): sequencing the most valuable type-strain genomes for metagenomic binning, comparative biology and taxonomic classification.</title>
        <authorList>
            <person name="Goeker M."/>
        </authorList>
    </citation>
    <scope>NUCLEOTIDE SEQUENCE [LARGE SCALE GENOMIC DNA]</scope>
    <source>
        <strain evidence="1 2">DSM 12141</strain>
    </source>
</reference>
<sequence>MKSCAQHATNDVASTNTSQQPHGIDYALILQDEHGNRIFGFDNAHAYDNAQAEDCWDHEHKVGRVGQRFRYDFVSGSQLITDFFEMLNSYCTLHGVTANFISDDEHE</sequence>
<dbReference type="RefSeq" id="WP_151024953.1">
    <property type="nucleotide sequence ID" value="NZ_JACHIB010000002.1"/>
</dbReference>
<evidence type="ECO:0000313" key="1">
    <source>
        <dbReference type="EMBL" id="MBB6082351.1"/>
    </source>
</evidence>
<organism evidence="1 2">
    <name type="scientific">Castellaniella defragrans</name>
    <name type="common">Alcaligenes defragrans</name>
    <dbReference type="NCBI Taxonomy" id="75697"/>
    <lineage>
        <taxon>Bacteria</taxon>
        <taxon>Pseudomonadati</taxon>
        <taxon>Pseudomonadota</taxon>
        <taxon>Betaproteobacteria</taxon>
        <taxon>Burkholderiales</taxon>
        <taxon>Alcaligenaceae</taxon>
        <taxon>Castellaniella</taxon>
    </lineage>
</organism>
<evidence type="ECO:0000313" key="2">
    <source>
        <dbReference type="Proteomes" id="UP000541136"/>
    </source>
</evidence>
<name>A0A7W9TLJ2_CASDE</name>
<dbReference type="Proteomes" id="UP000541136">
    <property type="component" value="Unassembled WGS sequence"/>
</dbReference>
<dbReference type="EMBL" id="JACHIB010000002">
    <property type="protein sequence ID" value="MBB6082351.1"/>
    <property type="molecule type" value="Genomic_DNA"/>
</dbReference>
<dbReference type="InterPro" id="IPR045397">
    <property type="entry name" value="TumE-like"/>
</dbReference>
<comment type="caution">
    <text evidence="1">The sequence shown here is derived from an EMBL/GenBank/DDBJ whole genome shotgun (WGS) entry which is preliminary data.</text>
</comment>